<comment type="caution">
    <text evidence="2">The sequence shown here is derived from an EMBL/GenBank/DDBJ whole genome shotgun (WGS) entry which is preliminary data.</text>
</comment>
<evidence type="ECO:0000256" key="1">
    <source>
        <dbReference type="SAM" id="MobiDB-lite"/>
    </source>
</evidence>
<sequence length="141" mass="15931">SIPDQISQTPTVNIQNKSHSDSSGISRAELDSMIKSQLALVPTTSIQSLQSQQKQPDFSDYLRVPDKYMPERPPDGYGVNSEKFIHCDLINPTPSASQIIESLANDLYKKKEKQSLKSQSQDEQSRLEKIIEKIIEKKLNE</sequence>
<feature type="non-terminal residue" evidence="2">
    <location>
        <position position="1"/>
    </location>
</feature>
<proteinExistence type="predicted"/>
<reference evidence="2" key="1">
    <citation type="submission" date="2021-06" db="EMBL/GenBank/DDBJ databases">
        <authorList>
            <person name="Kallberg Y."/>
            <person name="Tangrot J."/>
            <person name="Rosling A."/>
        </authorList>
    </citation>
    <scope>NUCLEOTIDE SEQUENCE</scope>
    <source>
        <strain evidence="2">IN212</strain>
    </source>
</reference>
<organism evidence="2 3">
    <name type="scientific">Racocetra fulgida</name>
    <dbReference type="NCBI Taxonomy" id="60492"/>
    <lineage>
        <taxon>Eukaryota</taxon>
        <taxon>Fungi</taxon>
        <taxon>Fungi incertae sedis</taxon>
        <taxon>Mucoromycota</taxon>
        <taxon>Glomeromycotina</taxon>
        <taxon>Glomeromycetes</taxon>
        <taxon>Diversisporales</taxon>
        <taxon>Gigasporaceae</taxon>
        <taxon>Racocetra</taxon>
    </lineage>
</organism>
<protein>
    <submittedName>
        <fullName evidence="2">11079_t:CDS:1</fullName>
    </submittedName>
</protein>
<accession>A0A9N9NQ35</accession>
<gene>
    <name evidence="2" type="ORF">RFULGI_LOCUS13547</name>
</gene>
<dbReference type="AlphaFoldDB" id="A0A9N9NQ35"/>
<dbReference type="EMBL" id="CAJVPZ010036021">
    <property type="protein sequence ID" value="CAG8750313.1"/>
    <property type="molecule type" value="Genomic_DNA"/>
</dbReference>
<dbReference type="OrthoDB" id="2404201at2759"/>
<evidence type="ECO:0000313" key="3">
    <source>
        <dbReference type="Proteomes" id="UP000789396"/>
    </source>
</evidence>
<keyword evidence="3" id="KW-1185">Reference proteome</keyword>
<name>A0A9N9NQ35_9GLOM</name>
<feature type="non-terminal residue" evidence="2">
    <location>
        <position position="141"/>
    </location>
</feature>
<feature type="region of interest" description="Disordered" evidence="1">
    <location>
        <begin position="1"/>
        <end position="25"/>
    </location>
</feature>
<dbReference type="Proteomes" id="UP000789396">
    <property type="component" value="Unassembled WGS sequence"/>
</dbReference>
<evidence type="ECO:0000313" key="2">
    <source>
        <dbReference type="EMBL" id="CAG8750313.1"/>
    </source>
</evidence>